<comment type="caution">
    <text evidence="7">The sequence shown here is derived from an EMBL/GenBank/DDBJ whole genome shotgun (WGS) entry which is preliminary data.</text>
</comment>
<evidence type="ECO:0000256" key="3">
    <source>
        <dbReference type="ARBA" id="ARBA00023002"/>
    </source>
</evidence>
<keyword evidence="2" id="KW-0479">Metal-binding</keyword>
<dbReference type="PROSITE" id="PS51296">
    <property type="entry name" value="RIESKE"/>
    <property type="match status" value="1"/>
</dbReference>
<name>A0ABP4GTJ5_9PSEU</name>
<accession>A0ABP4GTJ5</accession>
<dbReference type="SUPFAM" id="SSF50022">
    <property type="entry name" value="ISP domain"/>
    <property type="match status" value="1"/>
</dbReference>
<dbReference type="InterPro" id="IPR050584">
    <property type="entry name" value="Cholesterol_7-desaturase"/>
</dbReference>
<dbReference type="PANTHER" id="PTHR21266">
    <property type="entry name" value="IRON-SULFUR DOMAIN CONTAINING PROTEIN"/>
    <property type="match status" value="1"/>
</dbReference>
<dbReference type="InterPro" id="IPR036922">
    <property type="entry name" value="Rieske_2Fe-2S_sf"/>
</dbReference>
<keyword evidence="8" id="KW-1185">Reference proteome</keyword>
<dbReference type="GO" id="GO:0051213">
    <property type="term" value="F:dioxygenase activity"/>
    <property type="evidence" value="ECO:0007669"/>
    <property type="project" value="UniProtKB-KW"/>
</dbReference>
<keyword evidence="4" id="KW-0408">Iron</keyword>
<dbReference type="InterPro" id="IPR017941">
    <property type="entry name" value="Rieske_2Fe-2S"/>
</dbReference>
<evidence type="ECO:0000313" key="8">
    <source>
        <dbReference type="Proteomes" id="UP001500653"/>
    </source>
</evidence>
<gene>
    <name evidence="7" type="ORF">GCM10009676_20280</name>
</gene>
<dbReference type="InterPro" id="IPR044043">
    <property type="entry name" value="VanA_C_cat"/>
</dbReference>
<dbReference type="RefSeq" id="WP_253863260.1">
    <property type="nucleotide sequence ID" value="NZ_BAAALN010000005.1"/>
</dbReference>
<dbReference type="Gene3D" id="2.102.10.10">
    <property type="entry name" value="Rieske [2Fe-2S] iron-sulphur domain"/>
    <property type="match status" value="1"/>
</dbReference>
<evidence type="ECO:0000259" key="6">
    <source>
        <dbReference type="PROSITE" id="PS51296"/>
    </source>
</evidence>
<keyword evidence="1" id="KW-0001">2Fe-2S</keyword>
<dbReference type="Proteomes" id="UP001500653">
    <property type="component" value="Unassembled WGS sequence"/>
</dbReference>
<organism evidence="7 8">
    <name type="scientific">Prauserella halophila</name>
    <dbReference type="NCBI Taxonomy" id="185641"/>
    <lineage>
        <taxon>Bacteria</taxon>
        <taxon>Bacillati</taxon>
        <taxon>Actinomycetota</taxon>
        <taxon>Actinomycetes</taxon>
        <taxon>Pseudonocardiales</taxon>
        <taxon>Pseudonocardiaceae</taxon>
        <taxon>Prauserella</taxon>
    </lineage>
</organism>
<evidence type="ECO:0000256" key="2">
    <source>
        <dbReference type="ARBA" id="ARBA00022723"/>
    </source>
</evidence>
<proteinExistence type="predicted"/>
<dbReference type="Pfam" id="PF00355">
    <property type="entry name" value="Rieske"/>
    <property type="match status" value="1"/>
</dbReference>
<sequence length="372" mass="41532">MYPDQFPRNAWYVAARSAEVQTGRLLPRFLLGDPVVMYRAEDDIPVAMVDRCVHRQMPLSLGRLKGNQIECGYHGLTFASDGNCVRIPGSTRIADKVRVQTFPLVEGNGLIWIWMGDPDTVDPGQIPDHHWYTADGWTTAGGTLHMNARAQLLNENLLDLSHLTFLHPESIGSPEIADIPVSVSYDDRTVTVQREMTGVECPPFFTHVTGINQPIDRQQIAEFFAPAFHITTTALKPSDDTDESRMARQKTMHAITPETRTTTHYFWSVSRDYATEDQSVTDYTLEAVTGVFQQDIEACEAIEHIIAAWEPSYPLELNIKVDAGPLQSRKIIEKMLATEGATTGSRPQDRFTDAATRAAAQAWTDRQAALDS</sequence>
<reference evidence="8" key="1">
    <citation type="journal article" date="2019" name="Int. J. Syst. Evol. Microbiol.">
        <title>The Global Catalogue of Microorganisms (GCM) 10K type strain sequencing project: providing services to taxonomists for standard genome sequencing and annotation.</title>
        <authorList>
            <consortium name="The Broad Institute Genomics Platform"/>
            <consortium name="The Broad Institute Genome Sequencing Center for Infectious Disease"/>
            <person name="Wu L."/>
            <person name="Ma J."/>
        </authorList>
    </citation>
    <scope>NUCLEOTIDE SEQUENCE [LARGE SCALE GENOMIC DNA]</scope>
    <source>
        <strain evidence="8">JCM 13023</strain>
    </source>
</reference>
<dbReference type="EMBL" id="BAAALN010000005">
    <property type="protein sequence ID" value="GAA1236087.1"/>
    <property type="molecule type" value="Genomic_DNA"/>
</dbReference>
<evidence type="ECO:0000313" key="7">
    <source>
        <dbReference type="EMBL" id="GAA1236087.1"/>
    </source>
</evidence>
<evidence type="ECO:0000256" key="5">
    <source>
        <dbReference type="ARBA" id="ARBA00023014"/>
    </source>
</evidence>
<dbReference type="SUPFAM" id="SSF55961">
    <property type="entry name" value="Bet v1-like"/>
    <property type="match status" value="1"/>
</dbReference>
<protein>
    <submittedName>
        <fullName evidence="7">Aromatic ring-hydroxylating dioxygenase subunit alpha</fullName>
    </submittedName>
</protein>
<evidence type="ECO:0000256" key="4">
    <source>
        <dbReference type="ARBA" id="ARBA00023004"/>
    </source>
</evidence>
<feature type="domain" description="Rieske" evidence="6">
    <location>
        <begin position="11"/>
        <end position="113"/>
    </location>
</feature>
<keyword evidence="7" id="KW-0223">Dioxygenase</keyword>
<dbReference type="Pfam" id="PF19112">
    <property type="entry name" value="VanA_C"/>
    <property type="match status" value="1"/>
</dbReference>
<dbReference type="PANTHER" id="PTHR21266:SF60">
    <property type="entry name" value="3-KETOSTEROID-9-ALPHA-MONOOXYGENASE, OXYGENASE COMPONENT"/>
    <property type="match status" value="1"/>
</dbReference>
<dbReference type="Gene3D" id="3.90.380.10">
    <property type="entry name" value="Naphthalene 1,2-dioxygenase Alpha Subunit, Chain A, domain 1"/>
    <property type="match status" value="1"/>
</dbReference>
<keyword evidence="3" id="KW-0560">Oxidoreductase</keyword>
<evidence type="ECO:0000256" key="1">
    <source>
        <dbReference type="ARBA" id="ARBA00022714"/>
    </source>
</evidence>
<keyword evidence="5" id="KW-0411">Iron-sulfur</keyword>